<gene>
    <name evidence="11" type="ORF">PHJA_000428200</name>
</gene>
<feature type="chain" id="PRO_5033108666" description="Dolichyl-diphosphooligosaccharide--protein glycosyltransferase subunit 1" evidence="10">
    <location>
        <begin position="23"/>
        <end position="444"/>
    </location>
</feature>
<dbReference type="OrthoDB" id="310030at2759"/>
<dbReference type="GO" id="GO:0008250">
    <property type="term" value="C:oligosaccharyltransferase complex"/>
    <property type="evidence" value="ECO:0007669"/>
    <property type="project" value="UniProtKB-UniRule"/>
</dbReference>
<dbReference type="GO" id="GO:0018279">
    <property type="term" value="P:protein N-linked glycosylation via asparagine"/>
    <property type="evidence" value="ECO:0007669"/>
    <property type="project" value="TreeGrafter"/>
</dbReference>
<keyword evidence="9 10" id="KW-0472">Membrane</keyword>
<evidence type="ECO:0000256" key="5">
    <source>
        <dbReference type="ARBA" id="ARBA00022692"/>
    </source>
</evidence>
<evidence type="ECO:0000313" key="12">
    <source>
        <dbReference type="Proteomes" id="UP000653305"/>
    </source>
</evidence>
<comment type="similarity">
    <text evidence="4 10">Belongs to the OST1 family.</text>
</comment>
<dbReference type="Proteomes" id="UP000653305">
    <property type="component" value="Unassembled WGS sequence"/>
</dbReference>
<dbReference type="AlphaFoldDB" id="A0A830BL90"/>
<comment type="function">
    <text evidence="1 10">Subunit of the oligosaccharyl transferase (OST) complex that catalyzes the initial transfer of a defined glycan (Glc(3)Man(9)GlcNAc(2) in eukaryotes) from the lipid carrier dolichol-pyrophosphate to an asparagine residue within an Asn-X-Ser/Thr consensus motif in nascent polypeptide chains, the first step in protein N-glycosylation. N-glycosylation occurs cotranslationally and the complex associates with the Sec61 complex at the channel-forming translocon complex that mediates protein translocation across the endoplasmic reticulum (ER). All subunits are required for a maximal enzyme activity.</text>
</comment>
<dbReference type="EMBL" id="BMAC01000053">
    <property type="protein sequence ID" value="GFP82851.1"/>
    <property type="molecule type" value="Genomic_DNA"/>
</dbReference>
<comment type="subcellular location">
    <subcellularLocation>
        <location evidence="2 10">Endoplasmic reticulum membrane</location>
        <topology evidence="2 10">Single-pass type I membrane protein</topology>
    </subcellularLocation>
</comment>
<keyword evidence="12" id="KW-1185">Reference proteome</keyword>
<accession>A0A830BL90</accession>
<evidence type="ECO:0000256" key="10">
    <source>
        <dbReference type="RuleBase" id="RU361143"/>
    </source>
</evidence>
<comment type="caution">
    <text evidence="11">The sequence shown here is derived from an EMBL/GenBank/DDBJ whole genome shotgun (WGS) entry which is preliminary data.</text>
</comment>
<evidence type="ECO:0000256" key="4">
    <source>
        <dbReference type="ARBA" id="ARBA00008905"/>
    </source>
</evidence>
<comment type="subunit">
    <text evidence="10">Component of the oligosaccharyltransferase (OST) complex.</text>
</comment>
<evidence type="ECO:0000256" key="9">
    <source>
        <dbReference type="ARBA" id="ARBA00023136"/>
    </source>
</evidence>
<dbReference type="InterPro" id="IPR007676">
    <property type="entry name" value="Ribophorin_I"/>
</dbReference>
<feature type="transmembrane region" description="Helical" evidence="10">
    <location>
        <begin position="419"/>
        <end position="438"/>
    </location>
</feature>
<keyword evidence="6 10" id="KW-0732">Signal</keyword>
<organism evidence="11 12">
    <name type="scientific">Phtheirospermum japonicum</name>
    <dbReference type="NCBI Taxonomy" id="374723"/>
    <lineage>
        <taxon>Eukaryota</taxon>
        <taxon>Viridiplantae</taxon>
        <taxon>Streptophyta</taxon>
        <taxon>Embryophyta</taxon>
        <taxon>Tracheophyta</taxon>
        <taxon>Spermatophyta</taxon>
        <taxon>Magnoliopsida</taxon>
        <taxon>eudicotyledons</taxon>
        <taxon>Gunneridae</taxon>
        <taxon>Pentapetalae</taxon>
        <taxon>asterids</taxon>
        <taxon>lamiids</taxon>
        <taxon>Lamiales</taxon>
        <taxon>Orobanchaceae</taxon>
        <taxon>Orobanchaceae incertae sedis</taxon>
        <taxon>Phtheirospermum</taxon>
    </lineage>
</organism>
<evidence type="ECO:0000256" key="8">
    <source>
        <dbReference type="ARBA" id="ARBA00022989"/>
    </source>
</evidence>
<dbReference type="PANTHER" id="PTHR21049">
    <property type="entry name" value="RIBOPHORIN I"/>
    <property type="match status" value="1"/>
</dbReference>
<sequence length="444" mass="50347">MAAVIFSLLVFFISLLIETSSSSSLHSLQILHAERQIDLTSHIVRVYLTLKFDHLSLVKAATTVGKKKKKSYVPLEVNPTEQPDAPNETKYYAIQLLSPLSKGETVTLEILYILSHTLEPFPAEISQSESQLVYYHDSSVILSPYHIKQQATVIKTPTKKVESFTQVEPSQRSGSELRYGPYEDREPYSYTPIIVHFENNQPFAVVEELEREIEISHWGSVQVTEHYKLAHAGAKHKGSFSRVEYQSRPDSSGASSFKHILAELPPRVHSVYYRDEIGNISSSRLRTNSKKSELLIEPRYPLFGGWKSTFMIGYGVPLQDFLFESSGGARYLNYSFGCPLADTVVDKLTIKIVLPEGSKDPSVQVPFEVKQSLQTKYSYLDVIGRTVVVLEKNNVVPEHNVPFQVHYKFNPIFMLAEPLMLVSAFFLFFVTCVAYLHIDLSLRK</sequence>
<keyword evidence="8 10" id="KW-1133">Transmembrane helix</keyword>
<feature type="signal peptide" evidence="10">
    <location>
        <begin position="1"/>
        <end position="22"/>
    </location>
</feature>
<dbReference type="Pfam" id="PF04597">
    <property type="entry name" value="Ribophorin_I"/>
    <property type="match status" value="1"/>
</dbReference>
<proteinExistence type="inferred from homology"/>
<keyword evidence="7 10" id="KW-0256">Endoplasmic reticulum</keyword>
<evidence type="ECO:0000256" key="6">
    <source>
        <dbReference type="ARBA" id="ARBA00022729"/>
    </source>
</evidence>
<evidence type="ECO:0000256" key="2">
    <source>
        <dbReference type="ARBA" id="ARBA00004115"/>
    </source>
</evidence>
<dbReference type="PANTHER" id="PTHR21049:SF2">
    <property type="entry name" value="DOLICHYL-DIPHOSPHOOLIGOSACCHARIDE--PROTEIN GLYCOSYLTRANSFERASE SUBUNIT 1B"/>
    <property type="match status" value="1"/>
</dbReference>
<keyword evidence="5 10" id="KW-0812">Transmembrane</keyword>
<evidence type="ECO:0000256" key="7">
    <source>
        <dbReference type="ARBA" id="ARBA00022824"/>
    </source>
</evidence>
<evidence type="ECO:0000256" key="3">
    <source>
        <dbReference type="ARBA" id="ARBA00004922"/>
    </source>
</evidence>
<dbReference type="GO" id="GO:0016740">
    <property type="term" value="F:transferase activity"/>
    <property type="evidence" value="ECO:0007669"/>
    <property type="project" value="UniProtKB-KW"/>
</dbReference>
<evidence type="ECO:0000313" key="11">
    <source>
        <dbReference type="EMBL" id="GFP82851.1"/>
    </source>
</evidence>
<protein>
    <recommendedName>
        <fullName evidence="10">Dolichyl-diphosphooligosaccharide--protein glycosyltransferase subunit 1</fullName>
    </recommendedName>
</protein>
<dbReference type="UniPathway" id="UPA00378"/>
<comment type="pathway">
    <text evidence="3 10">Protein modification; protein glycosylation.</text>
</comment>
<evidence type="ECO:0000256" key="1">
    <source>
        <dbReference type="ARBA" id="ARBA00002791"/>
    </source>
</evidence>
<reference evidence="11" key="1">
    <citation type="submission" date="2020-07" db="EMBL/GenBank/DDBJ databases">
        <title>Ethylene signaling mediates host invasion by parasitic plants.</title>
        <authorList>
            <person name="Yoshida S."/>
        </authorList>
    </citation>
    <scope>NUCLEOTIDE SEQUENCE</scope>
    <source>
        <strain evidence="11">Okayama</strain>
    </source>
</reference>
<name>A0A830BL90_9LAMI</name>
<keyword evidence="11" id="KW-0808">Transferase</keyword>